<keyword evidence="3" id="KW-1185">Reference proteome</keyword>
<accession>A0A392VNI6</accession>
<name>A0A392VNI6_9FABA</name>
<sequence length="30" mass="3192">AERGLARGSDELADSRQCSPGNSRFSATPR</sequence>
<proteinExistence type="predicted"/>
<protein>
    <submittedName>
        <fullName evidence="2">Uncharacterized protein</fullName>
    </submittedName>
</protein>
<evidence type="ECO:0000256" key="1">
    <source>
        <dbReference type="SAM" id="MobiDB-lite"/>
    </source>
</evidence>
<evidence type="ECO:0000313" key="2">
    <source>
        <dbReference type="EMBL" id="MCI89053.1"/>
    </source>
</evidence>
<dbReference type="AlphaFoldDB" id="A0A392VNI6"/>
<comment type="caution">
    <text evidence="2">The sequence shown here is derived from an EMBL/GenBank/DDBJ whole genome shotgun (WGS) entry which is preliminary data.</text>
</comment>
<feature type="compositionally biased region" description="Basic and acidic residues" evidence="1">
    <location>
        <begin position="1"/>
        <end position="14"/>
    </location>
</feature>
<dbReference type="EMBL" id="LXQA011208951">
    <property type="protein sequence ID" value="MCI89053.1"/>
    <property type="molecule type" value="Genomic_DNA"/>
</dbReference>
<feature type="non-terminal residue" evidence="2">
    <location>
        <position position="1"/>
    </location>
</feature>
<evidence type="ECO:0000313" key="3">
    <source>
        <dbReference type="Proteomes" id="UP000265520"/>
    </source>
</evidence>
<dbReference type="Proteomes" id="UP000265520">
    <property type="component" value="Unassembled WGS sequence"/>
</dbReference>
<feature type="region of interest" description="Disordered" evidence="1">
    <location>
        <begin position="1"/>
        <end position="30"/>
    </location>
</feature>
<feature type="compositionally biased region" description="Polar residues" evidence="1">
    <location>
        <begin position="16"/>
        <end position="30"/>
    </location>
</feature>
<organism evidence="2 3">
    <name type="scientific">Trifolium medium</name>
    <dbReference type="NCBI Taxonomy" id="97028"/>
    <lineage>
        <taxon>Eukaryota</taxon>
        <taxon>Viridiplantae</taxon>
        <taxon>Streptophyta</taxon>
        <taxon>Embryophyta</taxon>
        <taxon>Tracheophyta</taxon>
        <taxon>Spermatophyta</taxon>
        <taxon>Magnoliopsida</taxon>
        <taxon>eudicotyledons</taxon>
        <taxon>Gunneridae</taxon>
        <taxon>Pentapetalae</taxon>
        <taxon>rosids</taxon>
        <taxon>fabids</taxon>
        <taxon>Fabales</taxon>
        <taxon>Fabaceae</taxon>
        <taxon>Papilionoideae</taxon>
        <taxon>50 kb inversion clade</taxon>
        <taxon>NPAAA clade</taxon>
        <taxon>Hologalegina</taxon>
        <taxon>IRL clade</taxon>
        <taxon>Trifolieae</taxon>
        <taxon>Trifolium</taxon>
    </lineage>
</organism>
<reference evidence="2 3" key="1">
    <citation type="journal article" date="2018" name="Front. Plant Sci.">
        <title>Red Clover (Trifolium pratense) and Zigzag Clover (T. medium) - A Picture of Genomic Similarities and Differences.</title>
        <authorList>
            <person name="Dluhosova J."/>
            <person name="Istvanek J."/>
            <person name="Nedelnik J."/>
            <person name="Repkova J."/>
        </authorList>
    </citation>
    <scope>NUCLEOTIDE SEQUENCE [LARGE SCALE GENOMIC DNA]</scope>
    <source>
        <strain evidence="3">cv. 10/8</strain>
        <tissue evidence="2">Leaf</tissue>
    </source>
</reference>